<gene>
    <name evidence="2" type="ORF">AOB60_28820</name>
</gene>
<dbReference type="SUPFAM" id="SSF58100">
    <property type="entry name" value="Bacterial hemolysins"/>
    <property type="match status" value="1"/>
</dbReference>
<dbReference type="InterPro" id="IPR052785">
    <property type="entry name" value="Enterotoxin_cmpnt"/>
</dbReference>
<dbReference type="PANTHER" id="PTHR38443">
    <property type="match status" value="1"/>
</dbReference>
<name>A0A2N8PAT2_STRNR</name>
<keyword evidence="1" id="KW-0812">Transmembrane</keyword>
<feature type="transmembrane region" description="Helical" evidence="1">
    <location>
        <begin position="190"/>
        <end position="211"/>
    </location>
</feature>
<sequence length="360" mass="38814">MPQLIASENEGAFSAGDILNQQAKDAASARAVVEAYVTMVLEQPTVKLDKIKHLEQYQTAAKDHATAWRNTVSQKLIQTNTDLLAFANNFDSYYDDLVDIAENIHAEGMRAEFVEGVQDLLSEIEKRQQNAQDALKALNTFRGDVDTDHGHFVDLSNDAHSSYEGDKGEIAELKKKAEALSEGMTKDLSIIAGCTAAAVVGGLMIVVGALLEIPTAGGSTAVITAGGLVVAGAATGDILGAVDYENKKRELTATLQQIADLTSEIAVLHSVEDQFKKLKDANELAAQGLTAMANTWTVLQTKFKTVIDYIDDNVTPDKHFLKAKLKTAKADWEEVHKTADLIDTQMTSLPVQRDGLAKAA</sequence>
<keyword evidence="1" id="KW-0472">Membrane</keyword>
<dbReference type="GO" id="GO:0016020">
    <property type="term" value="C:membrane"/>
    <property type="evidence" value="ECO:0007669"/>
    <property type="project" value="InterPro"/>
</dbReference>
<reference evidence="3" key="1">
    <citation type="submission" date="2015-09" db="EMBL/GenBank/DDBJ databases">
        <authorList>
            <person name="Graham D.E."/>
            <person name="Mahan K.M."/>
            <person name="Klingeman D.M."/>
            <person name="Fida T."/>
            <person name="Giannone R.J."/>
            <person name="Hettich R.L."/>
            <person name="Parry R.J."/>
            <person name="Spain J.C."/>
        </authorList>
    </citation>
    <scope>NUCLEOTIDE SEQUENCE [LARGE SCALE GENOMIC DNA]</scope>
    <source>
        <strain evidence="3">JCM 4701</strain>
    </source>
</reference>
<feature type="transmembrane region" description="Helical" evidence="1">
    <location>
        <begin position="223"/>
        <end position="242"/>
    </location>
</feature>
<dbReference type="InterPro" id="IPR008414">
    <property type="entry name" value="HBL"/>
</dbReference>
<dbReference type="Pfam" id="PF05791">
    <property type="entry name" value="Bacillus_HBL"/>
    <property type="match status" value="1"/>
</dbReference>
<accession>A0A2N8PAT2</accession>
<comment type="caution">
    <text evidence="2">The sequence shown here is derived from an EMBL/GenBank/DDBJ whole genome shotgun (WGS) entry which is preliminary data.</text>
</comment>
<proteinExistence type="predicted"/>
<evidence type="ECO:0000313" key="2">
    <source>
        <dbReference type="EMBL" id="PNE38125.1"/>
    </source>
</evidence>
<dbReference type="Gene3D" id="1.20.1170.10">
    <property type="match status" value="1"/>
</dbReference>
<evidence type="ECO:0000256" key="1">
    <source>
        <dbReference type="SAM" id="Phobius"/>
    </source>
</evidence>
<dbReference type="PANTHER" id="PTHR38443:SF2">
    <property type="entry name" value="NON-HEMOLYTIC ENTEROTOXIN LYTIC COMPONENT L1"/>
    <property type="match status" value="1"/>
</dbReference>
<evidence type="ECO:0000313" key="3">
    <source>
        <dbReference type="Proteomes" id="UP000236047"/>
    </source>
</evidence>
<keyword evidence="3" id="KW-1185">Reference proteome</keyword>
<organism evidence="2 3">
    <name type="scientific">Streptomyces noursei</name>
    <name type="common">Streptomyces albulus</name>
    <dbReference type="NCBI Taxonomy" id="1971"/>
    <lineage>
        <taxon>Bacteria</taxon>
        <taxon>Bacillati</taxon>
        <taxon>Actinomycetota</taxon>
        <taxon>Actinomycetes</taxon>
        <taxon>Kitasatosporales</taxon>
        <taxon>Streptomycetaceae</taxon>
        <taxon>Streptomyces</taxon>
    </lineage>
</organism>
<dbReference type="EMBL" id="LJSN01000003">
    <property type="protein sequence ID" value="PNE38125.1"/>
    <property type="molecule type" value="Genomic_DNA"/>
</dbReference>
<keyword evidence="1" id="KW-1133">Transmembrane helix</keyword>
<evidence type="ECO:0008006" key="4">
    <source>
        <dbReference type="Google" id="ProtNLM"/>
    </source>
</evidence>
<dbReference type="RefSeq" id="WP_073444857.1">
    <property type="nucleotide sequence ID" value="NZ_LJSN01000003.1"/>
</dbReference>
<dbReference type="AlphaFoldDB" id="A0A2N8PAT2"/>
<dbReference type="Proteomes" id="UP000236047">
    <property type="component" value="Unassembled WGS sequence"/>
</dbReference>
<protein>
    <recommendedName>
        <fullName evidence="4">Enterotoxin</fullName>
    </recommendedName>
</protein>